<organism evidence="1 2">
    <name type="scientific">Brassica cretica</name>
    <name type="common">Mustard</name>
    <dbReference type="NCBI Taxonomy" id="69181"/>
    <lineage>
        <taxon>Eukaryota</taxon>
        <taxon>Viridiplantae</taxon>
        <taxon>Streptophyta</taxon>
        <taxon>Embryophyta</taxon>
        <taxon>Tracheophyta</taxon>
        <taxon>Spermatophyta</taxon>
        <taxon>Magnoliopsida</taxon>
        <taxon>eudicotyledons</taxon>
        <taxon>Gunneridae</taxon>
        <taxon>Pentapetalae</taxon>
        <taxon>rosids</taxon>
        <taxon>malvids</taxon>
        <taxon>Brassicales</taxon>
        <taxon>Brassicaceae</taxon>
        <taxon>Brassiceae</taxon>
        <taxon>Brassica</taxon>
    </lineage>
</organism>
<evidence type="ECO:0000313" key="2">
    <source>
        <dbReference type="Proteomes" id="UP000712600"/>
    </source>
</evidence>
<sequence length="103" mass="11586">MVVTSRVIYSEISPKRGNAALPPPPKRLAITPCAFAVGDPRGAERIAGFVYDWLWLVVSQLTPYLTREIFVLFERNSGNIDLVVRVVGKEMGFRKRPERPGED</sequence>
<evidence type="ECO:0000313" key="1">
    <source>
        <dbReference type="EMBL" id="KAF3600452.1"/>
    </source>
</evidence>
<proteinExistence type="predicted"/>
<dbReference type="Proteomes" id="UP000712600">
    <property type="component" value="Unassembled WGS sequence"/>
</dbReference>
<protein>
    <submittedName>
        <fullName evidence="1">Uncharacterized protein</fullName>
    </submittedName>
</protein>
<dbReference type="AlphaFoldDB" id="A0A8S9SF99"/>
<name>A0A8S9SF99_BRACR</name>
<dbReference type="EMBL" id="QGKX02000004">
    <property type="protein sequence ID" value="KAF3600452.1"/>
    <property type="molecule type" value="Genomic_DNA"/>
</dbReference>
<gene>
    <name evidence="1" type="ORF">F2Q69_00036440</name>
</gene>
<reference evidence="1" key="1">
    <citation type="submission" date="2019-12" db="EMBL/GenBank/DDBJ databases">
        <title>Genome sequencing and annotation of Brassica cretica.</title>
        <authorList>
            <person name="Studholme D.J."/>
            <person name="Sarris P."/>
        </authorList>
    </citation>
    <scope>NUCLEOTIDE SEQUENCE</scope>
    <source>
        <strain evidence="1">PFS-109/04</strain>
        <tissue evidence="1">Leaf</tissue>
    </source>
</reference>
<accession>A0A8S9SF99</accession>
<comment type="caution">
    <text evidence="1">The sequence shown here is derived from an EMBL/GenBank/DDBJ whole genome shotgun (WGS) entry which is preliminary data.</text>
</comment>